<evidence type="ECO:0000313" key="1">
    <source>
        <dbReference type="EMBL" id="KRY26300.1"/>
    </source>
</evidence>
<name>A0A0V1APT0_TRISP</name>
<evidence type="ECO:0000313" key="2">
    <source>
        <dbReference type="Proteomes" id="UP000054776"/>
    </source>
</evidence>
<sequence>MAVAMTRFICPDCLSDLYIIRALILRTPSPPSCPRTSISAPNIELLLVAAFIDFLILT</sequence>
<proteinExistence type="predicted"/>
<comment type="caution">
    <text evidence="1">The sequence shown here is derived from an EMBL/GenBank/DDBJ whole genome shotgun (WGS) entry which is preliminary data.</text>
</comment>
<dbReference type="EMBL" id="JYDH01000484">
    <property type="protein sequence ID" value="KRY26300.1"/>
    <property type="molecule type" value="Genomic_DNA"/>
</dbReference>
<accession>A0A0V1APT0</accession>
<protein>
    <submittedName>
        <fullName evidence="1">Uncharacterized protein</fullName>
    </submittedName>
</protein>
<dbReference type="InParanoid" id="A0A0V1APT0"/>
<dbReference type="AlphaFoldDB" id="A0A0V1APT0"/>
<keyword evidence="2" id="KW-1185">Reference proteome</keyword>
<organism evidence="1 2">
    <name type="scientific">Trichinella spiralis</name>
    <name type="common">Trichina worm</name>
    <dbReference type="NCBI Taxonomy" id="6334"/>
    <lineage>
        <taxon>Eukaryota</taxon>
        <taxon>Metazoa</taxon>
        <taxon>Ecdysozoa</taxon>
        <taxon>Nematoda</taxon>
        <taxon>Enoplea</taxon>
        <taxon>Dorylaimia</taxon>
        <taxon>Trichinellida</taxon>
        <taxon>Trichinellidae</taxon>
        <taxon>Trichinella</taxon>
    </lineage>
</organism>
<dbReference type="Proteomes" id="UP000054776">
    <property type="component" value="Unassembled WGS sequence"/>
</dbReference>
<gene>
    <name evidence="1" type="ORF">T01_12598</name>
</gene>
<reference evidence="1 2" key="1">
    <citation type="submission" date="2015-01" db="EMBL/GenBank/DDBJ databases">
        <title>Evolution of Trichinella species and genotypes.</title>
        <authorList>
            <person name="Korhonen P.K."/>
            <person name="Edoardo P."/>
            <person name="Giuseppe L.R."/>
            <person name="Gasser R.B."/>
        </authorList>
    </citation>
    <scope>NUCLEOTIDE SEQUENCE [LARGE SCALE GENOMIC DNA]</scope>
    <source>
        <strain evidence="1">ISS3</strain>
    </source>
</reference>